<keyword evidence="5" id="KW-1185">Reference proteome</keyword>
<gene>
    <name evidence="4" type="ORF">ACFQZM_33540</name>
</gene>
<dbReference type="PANTHER" id="PTHR43943">
    <property type="entry name" value="DEHYDROGENASE/REDUCTASE (SDR FAMILY) MEMBER 4"/>
    <property type="match status" value="1"/>
</dbReference>
<evidence type="ECO:0000313" key="5">
    <source>
        <dbReference type="Proteomes" id="UP001597063"/>
    </source>
</evidence>
<accession>A0ABW2XSE6</accession>
<organism evidence="4 5">
    <name type="scientific">Actinomadura fibrosa</name>
    <dbReference type="NCBI Taxonomy" id="111802"/>
    <lineage>
        <taxon>Bacteria</taxon>
        <taxon>Bacillati</taxon>
        <taxon>Actinomycetota</taxon>
        <taxon>Actinomycetes</taxon>
        <taxon>Streptosporangiales</taxon>
        <taxon>Thermomonosporaceae</taxon>
        <taxon>Actinomadura</taxon>
    </lineage>
</organism>
<dbReference type="PANTHER" id="PTHR43943:SF17">
    <property type="entry name" value="3-PHENYLPROPIONATE-DIHYDRODIOL_CINNAMIC ACID-DIHYDRODIOL DEHYDROGENASE"/>
    <property type="match status" value="1"/>
</dbReference>
<name>A0ABW2XSE6_9ACTN</name>
<dbReference type="InterPro" id="IPR057326">
    <property type="entry name" value="KR_dom"/>
</dbReference>
<protein>
    <submittedName>
        <fullName evidence="4">SDR family NAD(P)-dependent oxidoreductase</fullName>
        <ecNumber evidence="4">1.1.1.-</ecNumber>
    </submittedName>
</protein>
<keyword evidence="2 4" id="KW-0560">Oxidoreductase</keyword>
<reference evidence="5" key="1">
    <citation type="journal article" date="2019" name="Int. J. Syst. Evol. Microbiol.">
        <title>The Global Catalogue of Microorganisms (GCM) 10K type strain sequencing project: providing services to taxonomists for standard genome sequencing and annotation.</title>
        <authorList>
            <consortium name="The Broad Institute Genomics Platform"/>
            <consortium name="The Broad Institute Genome Sequencing Center for Infectious Disease"/>
            <person name="Wu L."/>
            <person name="Ma J."/>
        </authorList>
    </citation>
    <scope>NUCLEOTIDE SEQUENCE [LARGE SCALE GENOMIC DNA]</scope>
    <source>
        <strain evidence="5">JCM 9371</strain>
    </source>
</reference>
<dbReference type="PRINTS" id="PR00080">
    <property type="entry name" value="SDRFAMILY"/>
</dbReference>
<evidence type="ECO:0000259" key="3">
    <source>
        <dbReference type="SMART" id="SM00822"/>
    </source>
</evidence>
<dbReference type="CDD" id="cd05233">
    <property type="entry name" value="SDR_c"/>
    <property type="match status" value="1"/>
</dbReference>
<sequence length="266" mass="26982">MDLGLAGARAFVTGGTAGIGLAVARALAAEGAGVAVCGRDPERLAEAVAALRADGARADGVRAHGLVADVTDPDALGAAVDGAAEALGGLDLLVANAGGSFGGDLLDSTPDDWARTFSINVLHAAHAVRTAVPHFERAGGGSVVIISSITGWKPGPKSSYASAKAAEIHLAATLAQELGGRGIRVNALSPGSVLFEDGGWDRFRTTHPDRYAAFAREDFPAGRLVGVEEVADTACFLLSRRASGINGANIPVDGAQDHPSARRFFP</sequence>
<dbReference type="SUPFAM" id="SSF51735">
    <property type="entry name" value="NAD(P)-binding Rossmann-fold domains"/>
    <property type="match status" value="1"/>
</dbReference>
<feature type="domain" description="Ketoreductase" evidence="3">
    <location>
        <begin position="8"/>
        <end position="203"/>
    </location>
</feature>
<dbReference type="EC" id="1.1.1.-" evidence="4"/>
<evidence type="ECO:0000256" key="1">
    <source>
        <dbReference type="ARBA" id="ARBA00006484"/>
    </source>
</evidence>
<dbReference type="EMBL" id="JBHTGP010000017">
    <property type="protein sequence ID" value="MFD0689451.1"/>
    <property type="molecule type" value="Genomic_DNA"/>
</dbReference>
<dbReference type="Pfam" id="PF13561">
    <property type="entry name" value="adh_short_C2"/>
    <property type="match status" value="1"/>
</dbReference>
<proteinExistence type="inferred from homology"/>
<dbReference type="InterPro" id="IPR036291">
    <property type="entry name" value="NAD(P)-bd_dom_sf"/>
</dbReference>
<comment type="similarity">
    <text evidence="1">Belongs to the short-chain dehydrogenases/reductases (SDR) family.</text>
</comment>
<dbReference type="InterPro" id="IPR002347">
    <property type="entry name" value="SDR_fam"/>
</dbReference>
<dbReference type="Proteomes" id="UP001597063">
    <property type="component" value="Unassembled WGS sequence"/>
</dbReference>
<evidence type="ECO:0000256" key="2">
    <source>
        <dbReference type="ARBA" id="ARBA00023002"/>
    </source>
</evidence>
<dbReference type="GO" id="GO:0016491">
    <property type="term" value="F:oxidoreductase activity"/>
    <property type="evidence" value="ECO:0007669"/>
    <property type="project" value="UniProtKB-KW"/>
</dbReference>
<dbReference type="SMART" id="SM00822">
    <property type="entry name" value="PKS_KR"/>
    <property type="match status" value="1"/>
</dbReference>
<dbReference type="PRINTS" id="PR00081">
    <property type="entry name" value="GDHRDH"/>
</dbReference>
<dbReference type="RefSeq" id="WP_131763014.1">
    <property type="nucleotide sequence ID" value="NZ_CAACUY010000283.1"/>
</dbReference>
<dbReference type="Gene3D" id="3.40.50.720">
    <property type="entry name" value="NAD(P)-binding Rossmann-like Domain"/>
    <property type="match status" value="1"/>
</dbReference>
<evidence type="ECO:0000313" key="4">
    <source>
        <dbReference type="EMBL" id="MFD0689451.1"/>
    </source>
</evidence>
<comment type="caution">
    <text evidence="4">The sequence shown here is derived from an EMBL/GenBank/DDBJ whole genome shotgun (WGS) entry which is preliminary data.</text>
</comment>